<dbReference type="GO" id="GO:0042834">
    <property type="term" value="F:peptidoglycan binding"/>
    <property type="evidence" value="ECO:0007669"/>
    <property type="project" value="InterPro"/>
</dbReference>
<dbReference type="Proteomes" id="UP000054422">
    <property type="component" value="Unassembled WGS sequence"/>
</dbReference>
<evidence type="ECO:0000313" key="4">
    <source>
        <dbReference type="Proteomes" id="UP000054422"/>
    </source>
</evidence>
<keyword evidence="1" id="KW-0812">Transmembrane</keyword>
<dbReference type="AlphaFoldDB" id="A0A0A2SVI3"/>
<feature type="transmembrane region" description="Helical" evidence="1">
    <location>
        <begin position="20"/>
        <end position="37"/>
    </location>
</feature>
<dbReference type="InterPro" id="IPR007730">
    <property type="entry name" value="SPOR-like_dom"/>
</dbReference>
<evidence type="ECO:0000313" key="3">
    <source>
        <dbReference type="EMBL" id="KGP63399.1"/>
    </source>
</evidence>
<gene>
    <name evidence="3" type="ORF">EP47_02305</name>
</gene>
<reference evidence="3 4" key="1">
    <citation type="submission" date="2014-05" db="EMBL/GenBank/DDBJ databases">
        <authorList>
            <person name="Rizzardi K."/>
            <person name="Winiecka-Krusnell J."/>
            <person name="Ramliden M."/>
            <person name="Alm E."/>
            <person name="Andersson S."/>
            <person name="Byfors S."/>
        </authorList>
    </citation>
    <scope>NUCLEOTIDE SEQUENCE [LARGE SCALE GENOMIC DNA]</scope>
    <source>
        <strain evidence="3 4">LEGN</strain>
    </source>
</reference>
<dbReference type="Gene3D" id="3.30.70.1070">
    <property type="entry name" value="Sporulation related repeat"/>
    <property type="match status" value="1"/>
</dbReference>
<dbReference type="GO" id="GO:0051301">
    <property type="term" value="P:cell division"/>
    <property type="evidence" value="ECO:0007669"/>
    <property type="project" value="UniProtKB-KW"/>
</dbReference>
<feature type="domain" description="SPOR" evidence="2">
    <location>
        <begin position="151"/>
        <end position="231"/>
    </location>
</feature>
<accession>A0A0A2SVI3</accession>
<evidence type="ECO:0000256" key="1">
    <source>
        <dbReference type="SAM" id="Phobius"/>
    </source>
</evidence>
<dbReference type="Pfam" id="PF05036">
    <property type="entry name" value="SPOR"/>
    <property type="match status" value="1"/>
</dbReference>
<keyword evidence="4" id="KW-1185">Reference proteome</keyword>
<dbReference type="InterPro" id="IPR052521">
    <property type="entry name" value="Cell_div_SPOR-domain"/>
</dbReference>
<organism evidence="3 4">
    <name type="scientific">Legionella norrlandica</name>
    <dbReference type="NCBI Taxonomy" id="1498499"/>
    <lineage>
        <taxon>Bacteria</taxon>
        <taxon>Pseudomonadati</taxon>
        <taxon>Pseudomonadota</taxon>
        <taxon>Gammaproteobacteria</taxon>
        <taxon>Legionellales</taxon>
        <taxon>Legionellaceae</taxon>
        <taxon>Legionella</taxon>
    </lineage>
</organism>
<dbReference type="SUPFAM" id="SSF110997">
    <property type="entry name" value="Sporulation related repeat"/>
    <property type="match status" value="1"/>
</dbReference>
<comment type="caution">
    <text evidence="3">The sequence shown here is derived from an EMBL/GenBank/DDBJ whole genome shotgun (WGS) entry which is preliminary data.</text>
</comment>
<keyword evidence="1" id="KW-1133">Transmembrane helix</keyword>
<evidence type="ECO:0000259" key="2">
    <source>
        <dbReference type="PROSITE" id="PS51724"/>
    </source>
</evidence>
<dbReference type="STRING" id="1498499.EP47_02305"/>
<keyword evidence="3" id="KW-0131">Cell cycle</keyword>
<dbReference type="RefSeq" id="WP_035888993.1">
    <property type="nucleotide sequence ID" value="NZ_JNCF01000018.1"/>
</dbReference>
<dbReference type="InterPro" id="IPR036680">
    <property type="entry name" value="SPOR-like_sf"/>
</dbReference>
<dbReference type="PANTHER" id="PTHR38687">
    <property type="entry name" value="CELL DIVISION PROTEIN DEDD-RELATED"/>
    <property type="match status" value="1"/>
</dbReference>
<keyword evidence="1" id="KW-0472">Membrane</keyword>
<protein>
    <submittedName>
        <fullName evidence="3">Cell division protein FtsN</fullName>
    </submittedName>
</protein>
<keyword evidence="3" id="KW-0132">Cell division</keyword>
<dbReference type="PROSITE" id="PS51724">
    <property type="entry name" value="SPOR"/>
    <property type="match status" value="1"/>
</dbReference>
<dbReference type="PANTHER" id="PTHR38687:SF2">
    <property type="entry name" value="CELL DIVISION PROTEIN FTSN"/>
    <property type="match status" value="1"/>
</dbReference>
<sequence>MAKDYGNKRATRHRKGPHQLLAVLASFLVGYLTASFLDIQVISQWVNTQVLAQPHEVGKELTKTVQEHKEIPPKPKFEFYTLLANERGPTQQAANQQATIPPEEKSSAPIQNATNALTVAVNNSVKLATATAKPSEQVAKATEENARNSQQPGNGKYLVQVASFKARQDAEHMKGMLILKGFDVRVVPVVTQAQGSWFRVVVGPYPSRALAQKAQMTLAKTERLNGMVRSVGG</sequence>
<dbReference type="OrthoDB" id="8558195at2"/>
<name>A0A0A2SVI3_9GAMM</name>
<proteinExistence type="predicted"/>
<dbReference type="EMBL" id="JNCF01000018">
    <property type="protein sequence ID" value="KGP63399.1"/>
    <property type="molecule type" value="Genomic_DNA"/>
</dbReference>